<evidence type="ECO:0000313" key="6">
    <source>
        <dbReference type="Proteomes" id="UP000238217"/>
    </source>
</evidence>
<dbReference type="AlphaFoldDB" id="A0A2T0YE63"/>
<dbReference type="GO" id="GO:0016020">
    <property type="term" value="C:membrane"/>
    <property type="evidence" value="ECO:0007669"/>
    <property type="project" value="InterPro"/>
</dbReference>
<accession>A0A2T0YE63</accession>
<name>A0A2T0YE63_9MICC</name>
<dbReference type="EMBL" id="PVTY01000016">
    <property type="protein sequence ID" value="PRZ13153.1"/>
    <property type="molecule type" value="Genomic_DNA"/>
</dbReference>
<dbReference type="InterPro" id="IPR048254">
    <property type="entry name" value="CDP_ALCOHOL_P_TRANSF_CS"/>
</dbReference>
<dbReference type="GO" id="GO:0016780">
    <property type="term" value="F:phosphotransferase activity, for other substituted phosphate groups"/>
    <property type="evidence" value="ECO:0007669"/>
    <property type="project" value="InterPro"/>
</dbReference>
<protein>
    <submittedName>
        <fullName evidence="5">Phosphatidylglycerophosphate synthase</fullName>
    </submittedName>
</protein>
<dbReference type="InterPro" id="IPR000462">
    <property type="entry name" value="CDP-OH_P_trans"/>
</dbReference>
<organism evidence="5 6">
    <name type="scientific">Nesterenkonia sandarakina</name>
    <dbReference type="NCBI Taxonomy" id="272918"/>
    <lineage>
        <taxon>Bacteria</taxon>
        <taxon>Bacillati</taxon>
        <taxon>Actinomycetota</taxon>
        <taxon>Actinomycetes</taxon>
        <taxon>Micrococcales</taxon>
        <taxon>Micrococcaceae</taxon>
        <taxon>Nesterenkonia</taxon>
    </lineage>
</organism>
<feature type="transmembrane region" description="Helical" evidence="4">
    <location>
        <begin position="254"/>
        <end position="272"/>
    </location>
</feature>
<evidence type="ECO:0000313" key="5">
    <source>
        <dbReference type="EMBL" id="PRZ13153.1"/>
    </source>
</evidence>
<evidence type="ECO:0000256" key="4">
    <source>
        <dbReference type="SAM" id="Phobius"/>
    </source>
</evidence>
<evidence type="ECO:0000256" key="2">
    <source>
        <dbReference type="RuleBase" id="RU003750"/>
    </source>
</evidence>
<feature type="transmembrane region" description="Helical" evidence="4">
    <location>
        <begin position="57"/>
        <end position="77"/>
    </location>
</feature>
<proteinExistence type="inferred from homology"/>
<gene>
    <name evidence="5" type="ORF">BCL67_11628</name>
</gene>
<evidence type="ECO:0000256" key="1">
    <source>
        <dbReference type="ARBA" id="ARBA00022679"/>
    </source>
</evidence>
<keyword evidence="4" id="KW-0472">Membrane</keyword>
<feature type="transmembrane region" description="Helical" evidence="4">
    <location>
        <begin position="118"/>
        <end position="138"/>
    </location>
</feature>
<sequence>MRIPARLSAMDTTGRSPIQHGDSSPEDARSGHQTPDHQTPEHRAPADQRPVTGSTGVTWDVVVLVLAPFVVALLLALRYAPDPIVGLGAVLAALIAPCVAAVSLLRRRPRAVTTADRITLLRVGLIGGLTAAAVLILAEAIPARSWALAVVIGVALLLDAVDGAVARRTHSSSASGARLDMEADAAALLVVSLIAAVTVGWWVVGIGAMRYLYVAAARIRPPLRGELGYSLFRRTVAAIQASVLWVAMLPLTPVPFAAAITAIALTLLIISFTRDAIHLERSAQREGRR</sequence>
<evidence type="ECO:0000256" key="3">
    <source>
        <dbReference type="SAM" id="MobiDB-lite"/>
    </source>
</evidence>
<feature type="transmembrane region" description="Helical" evidence="4">
    <location>
        <begin position="186"/>
        <end position="211"/>
    </location>
</feature>
<feature type="transmembrane region" description="Helical" evidence="4">
    <location>
        <begin position="84"/>
        <end position="106"/>
    </location>
</feature>
<keyword evidence="6" id="KW-1185">Reference proteome</keyword>
<dbReference type="Proteomes" id="UP000238217">
    <property type="component" value="Unassembled WGS sequence"/>
</dbReference>
<comment type="caution">
    <text evidence="5">The sequence shown here is derived from an EMBL/GenBank/DDBJ whole genome shotgun (WGS) entry which is preliminary data.</text>
</comment>
<feature type="compositionally biased region" description="Basic and acidic residues" evidence="3">
    <location>
        <begin position="26"/>
        <end position="46"/>
    </location>
</feature>
<feature type="transmembrane region" description="Helical" evidence="4">
    <location>
        <begin position="145"/>
        <end position="166"/>
    </location>
</feature>
<dbReference type="Pfam" id="PF01066">
    <property type="entry name" value="CDP-OH_P_transf"/>
    <property type="match status" value="1"/>
</dbReference>
<dbReference type="Gene3D" id="1.20.120.1760">
    <property type="match status" value="1"/>
</dbReference>
<reference evidence="5 6" key="1">
    <citation type="submission" date="2018-03" db="EMBL/GenBank/DDBJ databases">
        <title>Comparative analysis of microorganisms from saline springs in Andes Mountain Range, Colombia.</title>
        <authorList>
            <person name="Rubin E."/>
        </authorList>
    </citation>
    <scope>NUCLEOTIDE SEQUENCE [LARGE SCALE GENOMIC DNA]</scope>
    <source>
        <strain evidence="5 6">CG 35</strain>
    </source>
</reference>
<comment type="similarity">
    <text evidence="2">Belongs to the CDP-alcohol phosphatidyltransferase class-I family.</text>
</comment>
<feature type="region of interest" description="Disordered" evidence="3">
    <location>
        <begin position="1"/>
        <end position="52"/>
    </location>
</feature>
<keyword evidence="4" id="KW-1133">Transmembrane helix</keyword>
<dbReference type="GO" id="GO:0008654">
    <property type="term" value="P:phospholipid biosynthetic process"/>
    <property type="evidence" value="ECO:0007669"/>
    <property type="project" value="InterPro"/>
</dbReference>
<keyword evidence="4" id="KW-0812">Transmembrane</keyword>
<dbReference type="PROSITE" id="PS00379">
    <property type="entry name" value="CDP_ALCOHOL_P_TRANSF"/>
    <property type="match status" value="1"/>
</dbReference>
<dbReference type="InterPro" id="IPR043130">
    <property type="entry name" value="CDP-OH_PTrfase_TM_dom"/>
</dbReference>
<keyword evidence="1 2" id="KW-0808">Transferase</keyword>